<feature type="domain" description="RNA polymerase sigma-70 region 2" evidence="5">
    <location>
        <begin position="20"/>
        <end position="85"/>
    </location>
</feature>
<proteinExistence type="inferred from homology"/>
<evidence type="ECO:0000313" key="8">
    <source>
        <dbReference type="Proteomes" id="UP000635606"/>
    </source>
</evidence>
<dbReference type="InterPro" id="IPR039425">
    <property type="entry name" value="RNA_pol_sigma-70-like"/>
</dbReference>
<dbReference type="InterPro" id="IPR007627">
    <property type="entry name" value="RNA_pol_sigma70_r2"/>
</dbReference>
<dbReference type="Gene3D" id="1.10.10.10">
    <property type="entry name" value="Winged helix-like DNA-binding domain superfamily/Winged helix DNA-binding domain"/>
    <property type="match status" value="1"/>
</dbReference>
<dbReference type="Gene3D" id="1.10.1740.10">
    <property type="match status" value="1"/>
</dbReference>
<keyword evidence="3" id="KW-0731">Sigma factor</keyword>
<evidence type="ECO:0000313" key="7">
    <source>
        <dbReference type="EMBL" id="GIJ73954.1"/>
    </source>
</evidence>
<organism evidence="7 8">
    <name type="scientific">Virgisporangium ochraceum</name>
    <dbReference type="NCBI Taxonomy" id="65505"/>
    <lineage>
        <taxon>Bacteria</taxon>
        <taxon>Bacillati</taxon>
        <taxon>Actinomycetota</taxon>
        <taxon>Actinomycetes</taxon>
        <taxon>Micromonosporales</taxon>
        <taxon>Micromonosporaceae</taxon>
        <taxon>Virgisporangium</taxon>
    </lineage>
</organism>
<dbReference type="InterPro" id="IPR013324">
    <property type="entry name" value="RNA_pol_sigma_r3/r4-like"/>
</dbReference>
<evidence type="ECO:0000256" key="1">
    <source>
        <dbReference type="ARBA" id="ARBA00010641"/>
    </source>
</evidence>
<sequence>MRTLEERFAGGDPLAVREAYEQFQPSLIGVAHSVLNNRDLAADAVQTAFLNAWRAAGRYDPERPLEPWLRTITRRAAIDAYRSRREGVGRRTPEPVDDGADEHAIRRWRVRTVRAAVERLPENERELVDLAHLRELSHREVSDRLGIPIGTVKSRLRRAHRRLAEELAGV</sequence>
<reference evidence="7" key="1">
    <citation type="submission" date="2021-01" db="EMBL/GenBank/DDBJ databases">
        <title>Whole genome shotgun sequence of Virgisporangium ochraceum NBRC 16418.</title>
        <authorList>
            <person name="Komaki H."/>
            <person name="Tamura T."/>
        </authorList>
    </citation>
    <scope>NUCLEOTIDE SEQUENCE</scope>
    <source>
        <strain evidence="7">NBRC 16418</strain>
    </source>
</reference>
<evidence type="ECO:0000259" key="5">
    <source>
        <dbReference type="Pfam" id="PF04542"/>
    </source>
</evidence>
<keyword evidence="2" id="KW-0805">Transcription regulation</keyword>
<dbReference type="NCBIfam" id="TIGR02937">
    <property type="entry name" value="sigma70-ECF"/>
    <property type="match status" value="1"/>
</dbReference>
<dbReference type="PANTHER" id="PTHR43133:SF62">
    <property type="entry name" value="RNA POLYMERASE SIGMA FACTOR SIGZ"/>
    <property type="match status" value="1"/>
</dbReference>
<dbReference type="InterPro" id="IPR036388">
    <property type="entry name" value="WH-like_DNA-bd_sf"/>
</dbReference>
<comment type="similarity">
    <text evidence="1">Belongs to the sigma-70 factor family. ECF subfamily.</text>
</comment>
<dbReference type="SUPFAM" id="SSF88659">
    <property type="entry name" value="Sigma3 and sigma4 domains of RNA polymerase sigma factors"/>
    <property type="match status" value="1"/>
</dbReference>
<dbReference type="SUPFAM" id="SSF88946">
    <property type="entry name" value="Sigma2 domain of RNA polymerase sigma factors"/>
    <property type="match status" value="1"/>
</dbReference>
<dbReference type="CDD" id="cd06171">
    <property type="entry name" value="Sigma70_r4"/>
    <property type="match status" value="1"/>
</dbReference>
<dbReference type="GO" id="GO:0000428">
    <property type="term" value="C:DNA-directed RNA polymerase complex"/>
    <property type="evidence" value="ECO:0007669"/>
    <property type="project" value="UniProtKB-KW"/>
</dbReference>
<protein>
    <submittedName>
        <fullName evidence="7">DNA-directed RNA polymerase sigma-70 factor</fullName>
    </submittedName>
</protein>
<evidence type="ECO:0000259" key="6">
    <source>
        <dbReference type="Pfam" id="PF08281"/>
    </source>
</evidence>
<keyword evidence="7" id="KW-0240">DNA-directed RNA polymerase</keyword>
<evidence type="ECO:0000256" key="3">
    <source>
        <dbReference type="ARBA" id="ARBA00023082"/>
    </source>
</evidence>
<feature type="domain" description="RNA polymerase sigma factor 70 region 4 type 2" evidence="6">
    <location>
        <begin position="113"/>
        <end position="163"/>
    </location>
</feature>
<dbReference type="GO" id="GO:0006352">
    <property type="term" value="P:DNA-templated transcription initiation"/>
    <property type="evidence" value="ECO:0007669"/>
    <property type="project" value="InterPro"/>
</dbReference>
<dbReference type="GO" id="GO:0016987">
    <property type="term" value="F:sigma factor activity"/>
    <property type="evidence" value="ECO:0007669"/>
    <property type="project" value="UniProtKB-KW"/>
</dbReference>
<keyword evidence="8" id="KW-1185">Reference proteome</keyword>
<dbReference type="PANTHER" id="PTHR43133">
    <property type="entry name" value="RNA POLYMERASE ECF-TYPE SIGMA FACTO"/>
    <property type="match status" value="1"/>
</dbReference>
<dbReference type="InterPro" id="IPR013249">
    <property type="entry name" value="RNA_pol_sigma70_r4_t2"/>
</dbReference>
<dbReference type="InterPro" id="IPR014284">
    <property type="entry name" value="RNA_pol_sigma-70_dom"/>
</dbReference>
<evidence type="ECO:0000256" key="2">
    <source>
        <dbReference type="ARBA" id="ARBA00023015"/>
    </source>
</evidence>
<name>A0A8J4A168_9ACTN</name>
<comment type="caution">
    <text evidence="7">The sequence shown here is derived from an EMBL/GenBank/DDBJ whole genome shotgun (WGS) entry which is preliminary data.</text>
</comment>
<dbReference type="AlphaFoldDB" id="A0A8J4A168"/>
<dbReference type="EMBL" id="BOPH01000127">
    <property type="protein sequence ID" value="GIJ73954.1"/>
    <property type="molecule type" value="Genomic_DNA"/>
</dbReference>
<dbReference type="RefSeq" id="WP_203933767.1">
    <property type="nucleotide sequence ID" value="NZ_BOPH01000127.1"/>
</dbReference>
<dbReference type="Proteomes" id="UP000635606">
    <property type="component" value="Unassembled WGS sequence"/>
</dbReference>
<gene>
    <name evidence="7" type="primary">rpoE6</name>
    <name evidence="7" type="ORF">Voc01_088710</name>
</gene>
<dbReference type="Pfam" id="PF04542">
    <property type="entry name" value="Sigma70_r2"/>
    <property type="match status" value="1"/>
</dbReference>
<dbReference type="Pfam" id="PF08281">
    <property type="entry name" value="Sigma70_r4_2"/>
    <property type="match status" value="1"/>
</dbReference>
<keyword evidence="4" id="KW-0804">Transcription</keyword>
<evidence type="ECO:0000256" key="4">
    <source>
        <dbReference type="ARBA" id="ARBA00023163"/>
    </source>
</evidence>
<accession>A0A8J4A168</accession>
<dbReference type="GO" id="GO:0003677">
    <property type="term" value="F:DNA binding"/>
    <property type="evidence" value="ECO:0007669"/>
    <property type="project" value="InterPro"/>
</dbReference>
<dbReference type="InterPro" id="IPR013325">
    <property type="entry name" value="RNA_pol_sigma_r2"/>
</dbReference>